<evidence type="ECO:0000313" key="5">
    <source>
        <dbReference type="EMBL" id="EOW87799.1"/>
    </source>
</evidence>
<dbReference type="Pfam" id="PF25990">
    <property type="entry name" value="Beta-barrel_YknX"/>
    <property type="match status" value="1"/>
</dbReference>
<dbReference type="PANTHER" id="PTHR30469">
    <property type="entry name" value="MULTIDRUG RESISTANCE PROTEIN MDTA"/>
    <property type="match status" value="1"/>
</dbReference>
<proteinExistence type="predicted"/>
<organism evidence="5 6">
    <name type="scientific">Enterococcus columbae DSM 7374 = ATCC 51263</name>
    <dbReference type="NCBI Taxonomy" id="1121865"/>
    <lineage>
        <taxon>Bacteria</taxon>
        <taxon>Bacillati</taxon>
        <taxon>Bacillota</taxon>
        <taxon>Bacilli</taxon>
        <taxon>Lactobacillales</taxon>
        <taxon>Enterococcaceae</taxon>
        <taxon>Enterococcus</taxon>
    </lineage>
</organism>
<name>S1P3Y1_9ENTE</name>
<keyword evidence="6" id="KW-1185">Reference proteome</keyword>
<dbReference type="OrthoDB" id="2269868at2"/>
<evidence type="ECO:0000259" key="3">
    <source>
        <dbReference type="Pfam" id="PF25989"/>
    </source>
</evidence>
<protein>
    <submittedName>
        <fullName evidence="5">Uncharacterized protein</fullName>
    </submittedName>
</protein>
<accession>S1P3Y1</accession>
<keyword evidence="2" id="KW-0812">Transmembrane</keyword>
<comment type="caution">
    <text evidence="5">The sequence shown here is derived from an EMBL/GenBank/DDBJ whole genome shotgun (WGS) entry which is preliminary data.</text>
</comment>
<dbReference type="Pfam" id="PF25989">
    <property type="entry name" value="YknX_C"/>
    <property type="match status" value="1"/>
</dbReference>
<dbReference type="GO" id="GO:1990281">
    <property type="term" value="C:efflux pump complex"/>
    <property type="evidence" value="ECO:0007669"/>
    <property type="project" value="TreeGrafter"/>
</dbReference>
<dbReference type="InterPro" id="IPR058636">
    <property type="entry name" value="Beta-barrel_YknX"/>
</dbReference>
<feature type="coiled-coil region" evidence="1">
    <location>
        <begin position="116"/>
        <end position="189"/>
    </location>
</feature>
<evidence type="ECO:0000256" key="2">
    <source>
        <dbReference type="SAM" id="Phobius"/>
    </source>
</evidence>
<sequence>MKKMSRKRQIQLAIAFGVVCVLAIGGVIVFNLTSSKNNAQATKGDYQVVTVTKPDPLTFNGVAEPKESRTFSLDASLGTLENIVVQNGQQVKAGDVIATYQNATIADQANEQAQSLNKLNLAITNAKSNLDSAVQKRNQLANQLAQAKKNAQALQAANDPAASEALAQVEAAQQAYDAQVEAVNQAQQALASANLDFSDANAAVEQTRKKVTTSVTAPFDGTVYIDEAGKSSATTPYATLVSPGTIVQASVTEYDYGKLKQGQKVEIVPVNDAKKVLGTITTIATLPQSATQAAPATAALSGAASSSAGGTTISNYSFTVEAQEEIHYGFSVQVSVHLSDITIPKEAVVKKGENTYVYTYKNGKAHLTKVTIKEQADGYAVEKGLAVDDQYIVDPDKRLTDGKEVAVFE</sequence>
<gene>
    <name evidence="5" type="ORF">I568_00085</name>
</gene>
<evidence type="ECO:0000259" key="4">
    <source>
        <dbReference type="Pfam" id="PF25990"/>
    </source>
</evidence>
<feature type="domain" description="YknX-like beta-barrel" evidence="4">
    <location>
        <begin position="246"/>
        <end position="336"/>
    </location>
</feature>
<evidence type="ECO:0000256" key="1">
    <source>
        <dbReference type="SAM" id="Coils"/>
    </source>
</evidence>
<dbReference type="Gene3D" id="2.40.420.20">
    <property type="match status" value="1"/>
</dbReference>
<dbReference type="Gene3D" id="2.40.30.170">
    <property type="match status" value="1"/>
</dbReference>
<reference evidence="5 6" key="1">
    <citation type="submission" date="2013-03" db="EMBL/GenBank/DDBJ databases">
        <title>The Genome Sequence of Enterococcus columbae ATCC_51263 (PacBio/Illumina hybrid assembly).</title>
        <authorList>
            <consortium name="The Broad Institute Genomics Platform"/>
            <consortium name="The Broad Institute Genome Sequencing Center for Infectious Disease"/>
            <person name="Earl A."/>
            <person name="Russ C."/>
            <person name="Gilmore M."/>
            <person name="Surin D."/>
            <person name="Walker B."/>
            <person name="Young S."/>
            <person name="Zeng Q."/>
            <person name="Gargeya S."/>
            <person name="Fitzgerald M."/>
            <person name="Haas B."/>
            <person name="Abouelleil A."/>
            <person name="Allen A.W."/>
            <person name="Alvarado L."/>
            <person name="Arachchi H.M."/>
            <person name="Berlin A.M."/>
            <person name="Chapman S.B."/>
            <person name="Gainer-Dewar J."/>
            <person name="Goldberg J."/>
            <person name="Griggs A."/>
            <person name="Gujja S."/>
            <person name="Hansen M."/>
            <person name="Howarth C."/>
            <person name="Imamovic A."/>
            <person name="Ireland A."/>
            <person name="Larimer J."/>
            <person name="McCowan C."/>
            <person name="Murphy C."/>
            <person name="Pearson M."/>
            <person name="Poon T.W."/>
            <person name="Priest M."/>
            <person name="Roberts A."/>
            <person name="Saif S."/>
            <person name="Shea T."/>
            <person name="Sisk P."/>
            <person name="Sykes S."/>
            <person name="Wortman J."/>
            <person name="Nusbaum C."/>
            <person name="Birren B."/>
        </authorList>
    </citation>
    <scope>NUCLEOTIDE SEQUENCE [LARGE SCALE GENOMIC DNA]</scope>
    <source>
        <strain evidence="5 6">ATCC 51263</strain>
    </source>
</reference>
<dbReference type="InterPro" id="IPR058637">
    <property type="entry name" value="YknX-like_C"/>
</dbReference>
<evidence type="ECO:0000313" key="6">
    <source>
        <dbReference type="Proteomes" id="UP000014113"/>
    </source>
</evidence>
<dbReference type="EMBL" id="ASWJ01000001">
    <property type="protein sequence ID" value="EOW87799.1"/>
    <property type="molecule type" value="Genomic_DNA"/>
</dbReference>
<feature type="transmembrane region" description="Helical" evidence="2">
    <location>
        <begin position="12"/>
        <end position="32"/>
    </location>
</feature>
<dbReference type="PANTHER" id="PTHR30469:SF15">
    <property type="entry name" value="HLYD FAMILY OF SECRETION PROTEINS"/>
    <property type="match status" value="1"/>
</dbReference>
<dbReference type="eggNOG" id="COG0845">
    <property type="taxonomic scope" value="Bacteria"/>
</dbReference>
<keyword evidence="2" id="KW-0472">Membrane</keyword>
<dbReference type="PATRIC" id="fig|1121865.3.peg.2134"/>
<dbReference type="AlphaFoldDB" id="S1P3Y1"/>
<dbReference type="Proteomes" id="UP000014113">
    <property type="component" value="Unassembled WGS sequence"/>
</dbReference>
<keyword evidence="1" id="KW-0175">Coiled coil</keyword>
<dbReference type="GO" id="GO:0015562">
    <property type="term" value="F:efflux transmembrane transporter activity"/>
    <property type="evidence" value="ECO:0007669"/>
    <property type="project" value="TreeGrafter"/>
</dbReference>
<keyword evidence="2" id="KW-1133">Transmembrane helix</keyword>
<feature type="domain" description="YknX-like C-terminal permuted SH3-like" evidence="3">
    <location>
        <begin position="341"/>
        <end position="407"/>
    </location>
</feature>
<dbReference type="STRING" id="1121865.OMW_02190"/>